<name>A0A834X048_9FABA</name>
<dbReference type="AlphaFoldDB" id="A0A834X048"/>
<keyword evidence="1" id="KW-0548">Nucleotidyltransferase</keyword>
<gene>
    <name evidence="1" type="ORF">G2W53_010159</name>
</gene>
<dbReference type="InterPro" id="IPR036691">
    <property type="entry name" value="Endo/exonu/phosph_ase_sf"/>
</dbReference>
<dbReference type="GO" id="GO:0003964">
    <property type="term" value="F:RNA-directed DNA polymerase activity"/>
    <property type="evidence" value="ECO:0007669"/>
    <property type="project" value="UniProtKB-KW"/>
</dbReference>
<organism evidence="1 2">
    <name type="scientific">Senna tora</name>
    <dbReference type="NCBI Taxonomy" id="362788"/>
    <lineage>
        <taxon>Eukaryota</taxon>
        <taxon>Viridiplantae</taxon>
        <taxon>Streptophyta</taxon>
        <taxon>Embryophyta</taxon>
        <taxon>Tracheophyta</taxon>
        <taxon>Spermatophyta</taxon>
        <taxon>Magnoliopsida</taxon>
        <taxon>eudicotyledons</taxon>
        <taxon>Gunneridae</taxon>
        <taxon>Pentapetalae</taxon>
        <taxon>rosids</taxon>
        <taxon>fabids</taxon>
        <taxon>Fabales</taxon>
        <taxon>Fabaceae</taxon>
        <taxon>Caesalpinioideae</taxon>
        <taxon>Cassia clade</taxon>
        <taxon>Senna</taxon>
    </lineage>
</organism>
<evidence type="ECO:0000313" key="1">
    <source>
        <dbReference type="EMBL" id="KAF7835300.1"/>
    </source>
</evidence>
<evidence type="ECO:0000313" key="2">
    <source>
        <dbReference type="Proteomes" id="UP000634136"/>
    </source>
</evidence>
<sequence>MKVDVQGVVGPVTVKAETKSLPNKCSVTLQSESVDVRDSLALVLVKSKVNEEKLSGFLSSMDISSADVGMGGWPETAPRCHEYTFMECSRVRGTFDIKSFVSFIYAPLENDRGTFWDFMRNSKPSDDSCWVCVGDLNELAGQIEKLGGHANSSKTFMNVQNFLFDCDLVDMGFKGSKFTCSNRQLDYLKAKKKGGGCEVAMMVDMSKAYDKLEWDFIGQGGKLLRCVPEGVLDKGIKLARGCPTLSHCFFVEDSIFFFHVEKESCEMMKWILDAYCKASGQLANLDKSCLFFTPNTPDDLRLEIVDILGVENAAHPGKYLGLPVVWEKSKDESLAFVHDKLIKKIQGWKHSLLSQAAREVLIKAVANAIPAFPMSFFKFPKKTCASLDRAIAKFRFGQ</sequence>
<accession>A0A834X048</accession>
<protein>
    <submittedName>
        <fullName evidence="1">Reverse transcriptase</fullName>
    </submittedName>
</protein>
<keyword evidence="2" id="KW-1185">Reference proteome</keyword>
<keyword evidence="1" id="KW-0808">Transferase</keyword>
<comment type="caution">
    <text evidence="1">The sequence shown here is derived from an EMBL/GenBank/DDBJ whole genome shotgun (WGS) entry which is preliminary data.</text>
</comment>
<dbReference type="PANTHER" id="PTHR33116:SF86">
    <property type="entry name" value="REVERSE TRANSCRIPTASE DOMAIN-CONTAINING PROTEIN"/>
    <property type="match status" value="1"/>
</dbReference>
<dbReference type="EMBL" id="JAAIUW010000004">
    <property type="protein sequence ID" value="KAF7835300.1"/>
    <property type="molecule type" value="Genomic_DNA"/>
</dbReference>
<dbReference type="Gene3D" id="3.60.10.10">
    <property type="entry name" value="Endonuclease/exonuclease/phosphatase"/>
    <property type="match status" value="1"/>
</dbReference>
<keyword evidence="1" id="KW-0695">RNA-directed DNA polymerase</keyword>
<dbReference type="PANTHER" id="PTHR33116">
    <property type="entry name" value="REVERSE TRANSCRIPTASE ZINC-BINDING DOMAIN-CONTAINING PROTEIN-RELATED-RELATED"/>
    <property type="match status" value="1"/>
</dbReference>
<proteinExistence type="predicted"/>
<dbReference type="OrthoDB" id="1730053at2759"/>
<reference evidence="1" key="1">
    <citation type="submission" date="2020-09" db="EMBL/GenBank/DDBJ databases">
        <title>Genome-Enabled Discovery of Anthraquinone Biosynthesis in Senna tora.</title>
        <authorList>
            <person name="Kang S.-H."/>
            <person name="Pandey R.P."/>
            <person name="Lee C.-M."/>
            <person name="Sim J.-S."/>
            <person name="Jeong J.-T."/>
            <person name="Choi B.-S."/>
            <person name="Jung M."/>
            <person name="Ginzburg D."/>
            <person name="Zhao K."/>
            <person name="Won S.Y."/>
            <person name="Oh T.-J."/>
            <person name="Yu Y."/>
            <person name="Kim N.-H."/>
            <person name="Lee O.R."/>
            <person name="Lee T.-H."/>
            <person name="Bashyal P."/>
            <person name="Kim T.-S."/>
            <person name="Lee W.-H."/>
            <person name="Kawkins C."/>
            <person name="Kim C.-K."/>
            <person name="Kim J.S."/>
            <person name="Ahn B.O."/>
            <person name="Rhee S.Y."/>
            <person name="Sohng J.K."/>
        </authorList>
    </citation>
    <scope>NUCLEOTIDE SEQUENCE</scope>
    <source>
        <tissue evidence="1">Leaf</tissue>
    </source>
</reference>
<dbReference type="Proteomes" id="UP000634136">
    <property type="component" value="Unassembled WGS sequence"/>
</dbReference>